<evidence type="ECO:0000313" key="2">
    <source>
        <dbReference type="Proteomes" id="UP000707356"/>
    </source>
</evidence>
<evidence type="ECO:0000313" key="1">
    <source>
        <dbReference type="EMBL" id="MBW4468624.1"/>
    </source>
</evidence>
<sequence length="112" mass="12836">MADAEGLDVLLTHLQAQQQQMAKGLTGLEQFSRVEGELPIDVSLELAVLTLAHFRYRGIPQWRVQQTYSFTCDGVFALTYVESWEQGTPIRFTPEETVVIARHLIQQEDDEW</sequence>
<organism evidence="1 2">
    <name type="scientific">Pegethrix bostrychoides GSE-TBD4-15B</name>
    <dbReference type="NCBI Taxonomy" id="2839662"/>
    <lineage>
        <taxon>Bacteria</taxon>
        <taxon>Bacillati</taxon>
        <taxon>Cyanobacteriota</taxon>
        <taxon>Cyanophyceae</taxon>
        <taxon>Oculatellales</taxon>
        <taxon>Oculatellaceae</taxon>
        <taxon>Pegethrix</taxon>
    </lineage>
</organism>
<accession>A0A951PHE8</accession>
<dbReference type="EMBL" id="JAHHHV010000091">
    <property type="protein sequence ID" value="MBW4468624.1"/>
    <property type="molecule type" value="Genomic_DNA"/>
</dbReference>
<name>A0A951PHE8_9CYAN</name>
<proteinExistence type="predicted"/>
<reference evidence="1" key="2">
    <citation type="journal article" date="2022" name="Microbiol. Resour. Announc.">
        <title>Metagenome Sequencing to Explore Phylogenomics of Terrestrial Cyanobacteria.</title>
        <authorList>
            <person name="Ward R.D."/>
            <person name="Stajich J.E."/>
            <person name="Johansen J.R."/>
            <person name="Huntemann M."/>
            <person name="Clum A."/>
            <person name="Foster B."/>
            <person name="Foster B."/>
            <person name="Roux S."/>
            <person name="Palaniappan K."/>
            <person name="Varghese N."/>
            <person name="Mukherjee S."/>
            <person name="Reddy T.B.K."/>
            <person name="Daum C."/>
            <person name="Copeland A."/>
            <person name="Chen I.A."/>
            <person name="Ivanova N.N."/>
            <person name="Kyrpides N.C."/>
            <person name="Shapiro N."/>
            <person name="Eloe-Fadrosh E.A."/>
            <person name="Pietrasiak N."/>
        </authorList>
    </citation>
    <scope>NUCLEOTIDE SEQUENCE</scope>
    <source>
        <strain evidence="1">GSE-TBD4-15B</strain>
    </source>
</reference>
<comment type="caution">
    <text evidence="1">The sequence shown here is derived from an EMBL/GenBank/DDBJ whole genome shotgun (WGS) entry which is preliminary data.</text>
</comment>
<reference evidence="1" key="1">
    <citation type="submission" date="2021-05" db="EMBL/GenBank/DDBJ databases">
        <authorList>
            <person name="Pietrasiak N."/>
            <person name="Ward R."/>
            <person name="Stajich J.E."/>
            <person name="Kurbessoian T."/>
        </authorList>
    </citation>
    <scope>NUCLEOTIDE SEQUENCE</scope>
    <source>
        <strain evidence="1">GSE-TBD4-15B</strain>
    </source>
</reference>
<gene>
    <name evidence="1" type="ORF">KME07_24630</name>
</gene>
<protein>
    <submittedName>
        <fullName evidence="1">Uncharacterized protein</fullName>
    </submittedName>
</protein>
<dbReference type="Proteomes" id="UP000707356">
    <property type="component" value="Unassembled WGS sequence"/>
</dbReference>
<dbReference type="AlphaFoldDB" id="A0A951PHE8"/>